<evidence type="ECO:0000259" key="4">
    <source>
        <dbReference type="Pfam" id="PF13193"/>
    </source>
</evidence>
<dbReference type="PANTHER" id="PTHR43201:SF5">
    <property type="entry name" value="MEDIUM-CHAIN ACYL-COA LIGASE ACSF2, MITOCHONDRIAL"/>
    <property type="match status" value="1"/>
</dbReference>
<dbReference type="GO" id="GO:0006631">
    <property type="term" value="P:fatty acid metabolic process"/>
    <property type="evidence" value="ECO:0007669"/>
    <property type="project" value="TreeGrafter"/>
</dbReference>
<protein>
    <submittedName>
        <fullName evidence="5">Acyl--CoA ligase</fullName>
    </submittedName>
</protein>
<evidence type="ECO:0000259" key="3">
    <source>
        <dbReference type="Pfam" id="PF00501"/>
    </source>
</evidence>
<dbReference type="PANTHER" id="PTHR43201">
    <property type="entry name" value="ACYL-COA SYNTHETASE"/>
    <property type="match status" value="1"/>
</dbReference>
<dbReference type="EMBL" id="VNIM01000007">
    <property type="protein sequence ID" value="TVV76755.1"/>
    <property type="molecule type" value="Genomic_DNA"/>
</dbReference>
<proteinExistence type="inferred from homology"/>
<feature type="domain" description="AMP-dependent synthetase/ligase" evidence="3">
    <location>
        <begin position="24"/>
        <end position="281"/>
    </location>
</feature>
<comment type="caution">
    <text evidence="5">The sequence shown here is derived from an EMBL/GenBank/DDBJ whole genome shotgun (WGS) entry which is preliminary data.</text>
</comment>
<name>A0A558RBG7_9SPHN</name>
<evidence type="ECO:0000256" key="1">
    <source>
        <dbReference type="ARBA" id="ARBA00006432"/>
    </source>
</evidence>
<organism evidence="5 6">
    <name type="scientific">Alterirhizorhabdus solaris</name>
    <dbReference type="NCBI Taxonomy" id="2529389"/>
    <lineage>
        <taxon>Bacteria</taxon>
        <taxon>Pseudomonadati</taxon>
        <taxon>Pseudomonadota</taxon>
        <taxon>Alphaproteobacteria</taxon>
        <taxon>Sphingomonadales</taxon>
        <taxon>Rhizorhabdaceae</taxon>
        <taxon>Alterirhizorhabdus</taxon>
    </lineage>
</organism>
<dbReference type="Pfam" id="PF00501">
    <property type="entry name" value="AMP-binding"/>
    <property type="match status" value="1"/>
</dbReference>
<dbReference type="Pfam" id="PF13193">
    <property type="entry name" value="AMP-binding_C"/>
    <property type="match status" value="1"/>
</dbReference>
<sequence>MTTEVQDASDPRAARTFPRFVRAIAAAYGDTPAVTLAGQTLPDEAMSFAGLESQSAELARGLIARGAGKGSRIGFIHGNGPAFVRVFAAIARIGAVAVPISTLIKADELVRVLRQSDVQGLIVQRSLLGHDFVARLCDALPELREATGPDLRIDRAPYLRWIVSSGDALPATIQPMSALTDAAASVSDTLLQAVEAEVHPTDQIVEIYTSGSMALPKGVRHLHGPVLFRTAYLADITERTRYPQFPISLPLFWVGGLGLLLLPTLAVGGTSLCTEGTATNSLSAMGTVLSEKDLEPMAQSRPFWGLGMSETFGPYSYGDVLRAPGHPLCAPIDHIAEGYEVRVVDAEGQPVADGGTGEIQVRGVALTPGLHKLERADYFTPDGYYRTGDLGLIEGNRIHFVGRDGDMIKAAGSNVSPAEVEMEMQQLEGIHSAYVIGLPDAERGQFIVAAVVPREGAVLDFDQVQATLRKRLSSYKVPRAYVAITREEVPMLPSNKVARRQIAAMMAKALDRPA</sequence>
<reference evidence="5 6" key="1">
    <citation type="submission" date="2019-07" db="EMBL/GenBank/DDBJ databases">
        <title>Sphingomonas solaris sp. nov., isolated from a solar panel from Boston, Massachusetts.</title>
        <authorList>
            <person name="Tanner K."/>
            <person name="Pascual J."/>
            <person name="Mancuso C."/>
            <person name="Pereto J."/>
            <person name="Khalil A."/>
            <person name="Vilanova C."/>
        </authorList>
    </citation>
    <scope>NUCLEOTIDE SEQUENCE [LARGE SCALE GENOMIC DNA]</scope>
    <source>
        <strain evidence="5 6">R4DWN</strain>
    </source>
</reference>
<dbReference type="Proteomes" id="UP000318681">
    <property type="component" value="Unassembled WGS sequence"/>
</dbReference>
<dbReference type="InterPro" id="IPR000873">
    <property type="entry name" value="AMP-dep_synth/lig_dom"/>
</dbReference>
<dbReference type="AlphaFoldDB" id="A0A558RBG7"/>
<gene>
    <name evidence="5" type="ORF">FOY91_03355</name>
</gene>
<dbReference type="InterPro" id="IPR045851">
    <property type="entry name" value="AMP-bd_C_sf"/>
</dbReference>
<dbReference type="RefSeq" id="WP_145148126.1">
    <property type="nucleotide sequence ID" value="NZ_VNIM01000007.1"/>
</dbReference>
<dbReference type="InterPro" id="IPR025110">
    <property type="entry name" value="AMP-bd_C"/>
</dbReference>
<dbReference type="Gene3D" id="3.30.300.30">
    <property type="match status" value="1"/>
</dbReference>
<dbReference type="SUPFAM" id="SSF56801">
    <property type="entry name" value="Acetyl-CoA synthetase-like"/>
    <property type="match status" value="1"/>
</dbReference>
<evidence type="ECO:0000256" key="2">
    <source>
        <dbReference type="ARBA" id="ARBA00022598"/>
    </source>
</evidence>
<evidence type="ECO:0000313" key="6">
    <source>
        <dbReference type="Proteomes" id="UP000318681"/>
    </source>
</evidence>
<dbReference type="CDD" id="cd04433">
    <property type="entry name" value="AFD_class_I"/>
    <property type="match status" value="1"/>
</dbReference>
<dbReference type="OrthoDB" id="9803968at2"/>
<accession>A0A558RBG7</accession>
<keyword evidence="2 5" id="KW-0436">Ligase</keyword>
<dbReference type="InterPro" id="IPR042099">
    <property type="entry name" value="ANL_N_sf"/>
</dbReference>
<feature type="domain" description="AMP-binding enzyme C-terminal" evidence="4">
    <location>
        <begin position="419"/>
        <end position="494"/>
    </location>
</feature>
<evidence type="ECO:0000313" key="5">
    <source>
        <dbReference type="EMBL" id="TVV76755.1"/>
    </source>
</evidence>
<keyword evidence="6" id="KW-1185">Reference proteome</keyword>
<comment type="similarity">
    <text evidence="1">Belongs to the ATP-dependent AMP-binding enzyme family.</text>
</comment>
<dbReference type="Gene3D" id="3.40.50.12780">
    <property type="entry name" value="N-terminal domain of ligase-like"/>
    <property type="match status" value="2"/>
</dbReference>
<dbReference type="GO" id="GO:0031956">
    <property type="term" value="F:medium-chain fatty acid-CoA ligase activity"/>
    <property type="evidence" value="ECO:0007669"/>
    <property type="project" value="TreeGrafter"/>
</dbReference>